<gene>
    <name evidence="8" type="primary">atpC</name>
    <name evidence="12" type="ORF">SAMN04490178_10271</name>
</gene>
<evidence type="ECO:0000313" key="13">
    <source>
        <dbReference type="Proteomes" id="UP000198847"/>
    </source>
</evidence>
<dbReference type="InterPro" id="IPR001469">
    <property type="entry name" value="ATP_synth_F1_dsu/esu"/>
</dbReference>
<evidence type="ECO:0000256" key="6">
    <source>
        <dbReference type="ARBA" id="ARBA00023196"/>
    </source>
</evidence>
<dbReference type="STRING" id="112903.SAMN04490178_10271"/>
<reference evidence="12 13" key="1">
    <citation type="submission" date="2016-10" db="EMBL/GenBank/DDBJ databases">
        <authorList>
            <person name="de Groot N.N."/>
        </authorList>
    </citation>
    <scope>NUCLEOTIDE SEQUENCE [LARGE SCALE GENOMIC DNA]</scope>
    <source>
        <strain evidence="12 13">DSM 13305</strain>
    </source>
</reference>
<keyword evidence="7 8" id="KW-0066">ATP synthesis</keyword>
<dbReference type="InterPro" id="IPR020546">
    <property type="entry name" value="ATP_synth_F1_dsu/esu_N"/>
</dbReference>
<keyword evidence="3 8" id="KW-0813">Transport</keyword>
<comment type="subcellular location">
    <subcellularLocation>
        <location evidence="1 8">Cell membrane</location>
        <topology evidence="1 8">Peripheral membrane protein</topology>
    </subcellularLocation>
</comment>
<dbReference type="Pfam" id="PF00401">
    <property type="entry name" value="ATP-synt_DE"/>
    <property type="match status" value="1"/>
</dbReference>
<comment type="similarity">
    <text evidence="2 8 9">Belongs to the ATPase epsilon chain family.</text>
</comment>
<dbReference type="GO" id="GO:0045259">
    <property type="term" value="C:proton-transporting ATP synthase complex"/>
    <property type="evidence" value="ECO:0007669"/>
    <property type="project" value="UniProtKB-KW"/>
</dbReference>
<evidence type="ECO:0000259" key="10">
    <source>
        <dbReference type="Pfam" id="PF00401"/>
    </source>
</evidence>
<keyword evidence="4 8" id="KW-0406">Ion transport</keyword>
<keyword evidence="6 8" id="KW-0139">CF(1)</keyword>
<evidence type="ECO:0000256" key="3">
    <source>
        <dbReference type="ARBA" id="ARBA00022448"/>
    </source>
</evidence>
<dbReference type="Proteomes" id="UP000198847">
    <property type="component" value="Unassembled WGS sequence"/>
</dbReference>
<dbReference type="Pfam" id="PF02823">
    <property type="entry name" value="ATP-synt_DE_N"/>
    <property type="match status" value="1"/>
</dbReference>
<protein>
    <recommendedName>
        <fullName evidence="8">ATP synthase epsilon chain</fullName>
    </recommendedName>
    <alternativeName>
        <fullName evidence="8">ATP synthase F1 sector epsilon subunit</fullName>
    </alternativeName>
    <alternativeName>
        <fullName evidence="8">F-ATPase epsilon subunit</fullName>
    </alternativeName>
</protein>
<dbReference type="RefSeq" id="WP_091743790.1">
    <property type="nucleotide sequence ID" value="NZ_FODY01000002.1"/>
</dbReference>
<dbReference type="InterPro" id="IPR020547">
    <property type="entry name" value="ATP_synth_F1_esu_C"/>
</dbReference>
<name>A0A1H8PSG8_9FIRM</name>
<evidence type="ECO:0000256" key="4">
    <source>
        <dbReference type="ARBA" id="ARBA00023065"/>
    </source>
</evidence>
<dbReference type="EMBL" id="FODY01000002">
    <property type="protein sequence ID" value="SEO44949.1"/>
    <property type="molecule type" value="Genomic_DNA"/>
</dbReference>
<evidence type="ECO:0000256" key="7">
    <source>
        <dbReference type="ARBA" id="ARBA00023310"/>
    </source>
</evidence>
<dbReference type="Gene3D" id="2.60.15.10">
    <property type="entry name" value="F0F1 ATP synthase delta/epsilon subunit, N-terminal"/>
    <property type="match status" value="1"/>
</dbReference>
<dbReference type="InterPro" id="IPR036771">
    <property type="entry name" value="ATPsynth_dsu/esu_N"/>
</dbReference>
<keyword evidence="8" id="KW-1003">Cell membrane</keyword>
<dbReference type="SUPFAM" id="SSF46604">
    <property type="entry name" value="Epsilon subunit of F1F0-ATP synthase C-terminal domain"/>
    <property type="match status" value="1"/>
</dbReference>
<proteinExistence type="inferred from homology"/>
<dbReference type="PANTHER" id="PTHR13822:SF10">
    <property type="entry name" value="ATP SYNTHASE EPSILON CHAIN, CHLOROPLASTIC"/>
    <property type="match status" value="1"/>
</dbReference>
<feature type="domain" description="ATP synthase epsilon subunit C-terminal" evidence="10">
    <location>
        <begin position="86"/>
        <end position="130"/>
    </location>
</feature>
<comment type="function">
    <text evidence="8">Produces ATP from ADP in the presence of a proton gradient across the membrane.</text>
</comment>
<evidence type="ECO:0000256" key="1">
    <source>
        <dbReference type="ARBA" id="ARBA00004202"/>
    </source>
</evidence>
<evidence type="ECO:0000256" key="8">
    <source>
        <dbReference type="HAMAP-Rule" id="MF_00530"/>
    </source>
</evidence>
<dbReference type="NCBIfam" id="TIGR01216">
    <property type="entry name" value="ATP_synt_epsi"/>
    <property type="match status" value="1"/>
</dbReference>
<dbReference type="CDD" id="cd12152">
    <property type="entry name" value="F1-ATPase_delta"/>
    <property type="match status" value="1"/>
</dbReference>
<dbReference type="HAMAP" id="MF_00530">
    <property type="entry name" value="ATP_synth_epsil_bac"/>
    <property type="match status" value="1"/>
</dbReference>
<evidence type="ECO:0000256" key="9">
    <source>
        <dbReference type="RuleBase" id="RU003656"/>
    </source>
</evidence>
<dbReference type="AlphaFoldDB" id="A0A1H8PSG8"/>
<dbReference type="GO" id="GO:0005886">
    <property type="term" value="C:plasma membrane"/>
    <property type="evidence" value="ECO:0007669"/>
    <property type="project" value="UniProtKB-SubCell"/>
</dbReference>
<evidence type="ECO:0000259" key="11">
    <source>
        <dbReference type="Pfam" id="PF02823"/>
    </source>
</evidence>
<dbReference type="NCBIfam" id="NF009980">
    <property type="entry name" value="PRK13446.1"/>
    <property type="match status" value="1"/>
</dbReference>
<dbReference type="InterPro" id="IPR036794">
    <property type="entry name" value="ATP_F1_dsu/esu_C_sf"/>
</dbReference>
<evidence type="ECO:0000313" key="12">
    <source>
        <dbReference type="EMBL" id="SEO44949.1"/>
    </source>
</evidence>
<keyword evidence="8" id="KW-0375">Hydrogen ion transport</keyword>
<evidence type="ECO:0000256" key="5">
    <source>
        <dbReference type="ARBA" id="ARBA00023136"/>
    </source>
</evidence>
<comment type="subunit">
    <text evidence="8 9">F-type ATPases have 2 components, CF(1) - the catalytic core - and CF(0) - the membrane proton channel. CF(1) has five subunits: alpha(3), beta(3), gamma(1), delta(1), epsilon(1). CF(0) has three main subunits: a, b and c.</text>
</comment>
<dbReference type="OrthoDB" id="9804110at2"/>
<dbReference type="PANTHER" id="PTHR13822">
    <property type="entry name" value="ATP SYNTHASE DELTA/EPSILON CHAIN"/>
    <property type="match status" value="1"/>
</dbReference>
<sequence>MAKIKLDIVTPEKVAFSDEVNMIIARTTNGDVGILPGHAPLIAGLDIWILRLLTDDGERQLALCGGLLEVQPDKATILATCAENPEEIDSIRAQAAKDRAETRLKDRQSGIDIARAEAALKRAVLRLRLARKEHKM</sequence>
<accession>A0A1H8PSG8</accession>
<organism evidence="12 13">
    <name type="scientific">Propionispora vibrioides</name>
    <dbReference type="NCBI Taxonomy" id="112903"/>
    <lineage>
        <taxon>Bacteria</taxon>
        <taxon>Bacillati</taxon>
        <taxon>Bacillota</taxon>
        <taxon>Negativicutes</taxon>
        <taxon>Selenomonadales</taxon>
        <taxon>Sporomusaceae</taxon>
        <taxon>Propionispora</taxon>
    </lineage>
</organism>
<dbReference type="GO" id="GO:0046933">
    <property type="term" value="F:proton-transporting ATP synthase activity, rotational mechanism"/>
    <property type="evidence" value="ECO:0007669"/>
    <property type="project" value="UniProtKB-UniRule"/>
</dbReference>
<evidence type="ECO:0000256" key="2">
    <source>
        <dbReference type="ARBA" id="ARBA00005712"/>
    </source>
</evidence>
<feature type="domain" description="ATP synthase F1 complex delta/epsilon subunit N-terminal" evidence="11">
    <location>
        <begin position="4"/>
        <end position="80"/>
    </location>
</feature>
<dbReference type="SUPFAM" id="SSF51344">
    <property type="entry name" value="Epsilon subunit of F1F0-ATP synthase N-terminal domain"/>
    <property type="match status" value="1"/>
</dbReference>
<keyword evidence="5 8" id="KW-0472">Membrane</keyword>
<dbReference type="GO" id="GO:0005524">
    <property type="term" value="F:ATP binding"/>
    <property type="evidence" value="ECO:0007669"/>
    <property type="project" value="UniProtKB-UniRule"/>
</dbReference>
<keyword evidence="13" id="KW-1185">Reference proteome</keyword>
<dbReference type="Gene3D" id="1.20.5.440">
    <property type="entry name" value="ATP synthase delta/epsilon subunit, C-terminal domain"/>
    <property type="match status" value="1"/>
</dbReference>